<dbReference type="Gene3D" id="2.130.10.10">
    <property type="entry name" value="YVTN repeat-like/Quinoprotein amine dehydrogenase"/>
    <property type="match status" value="1"/>
</dbReference>
<dbReference type="InterPro" id="IPR015943">
    <property type="entry name" value="WD40/YVTN_repeat-like_dom_sf"/>
</dbReference>
<dbReference type="PROSITE" id="PS50082">
    <property type="entry name" value="WD_REPEATS_2"/>
    <property type="match status" value="2"/>
</dbReference>
<feature type="domain" description="EML-like second beta-propeller" evidence="4">
    <location>
        <begin position="114"/>
        <end position="295"/>
    </location>
</feature>
<feature type="repeat" description="WD" evidence="3">
    <location>
        <begin position="114"/>
        <end position="148"/>
    </location>
</feature>
<dbReference type="InterPro" id="IPR051510">
    <property type="entry name" value="SKI8"/>
</dbReference>
<organism evidence="5 6">
    <name type="scientific">Phaeoacremonium minimum (strain UCR-PA7)</name>
    <name type="common">Esca disease fungus</name>
    <name type="synonym">Togninia minima</name>
    <dbReference type="NCBI Taxonomy" id="1286976"/>
    <lineage>
        <taxon>Eukaryota</taxon>
        <taxon>Fungi</taxon>
        <taxon>Dikarya</taxon>
        <taxon>Ascomycota</taxon>
        <taxon>Pezizomycotina</taxon>
        <taxon>Sordariomycetes</taxon>
        <taxon>Sordariomycetidae</taxon>
        <taxon>Togniniales</taxon>
        <taxon>Togniniaceae</taxon>
        <taxon>Phaeoacremonium</taxon>
    </lineage>
</organism>
<evidence type="ECO:0000259" key="4">
    <source>
        <dbReference type="Pfam" id="PF23414"/>
    </source>
</evidence>
<feature type="repeat" description="WD" evidence="3">
    <location>
        <begin position="247"/>
        <end position="281"/>
    </location>
</feature>
<dbReference type="InterPro" id="IPR036322">
    <property type="entry name" value="WD40_repeat_dom_sf"/>
</dbReference>
<dbReference type="GO" id="GO:0005634">
    <property type="term" value="C:nucleus"/>
    <property type="evidence" value="ECO:0007669"/>
    <property type="project" value="TreeGrafter"/>
</dbReference>
<gene>
    <name evidence="5" type="ORF">UCRPA7_4055</name>
</gene>
<dbReference type="eggNOG" id="KOG4155">
    <property type="taxonomic scope" value="Eukaryota"/>
</dbReference>
<name>R8BM72_PHAM7</name>
<keyword evidence="6" id="KW-1185">Reference proteome</keyword>
<reference evidence="6" key="1">
    <citation type="journal article" date="2013" name="Genome Announc.">
        <title>Draft genome sequence of the ascomycete Phaeoacremonium aleophilum strain UCR-PA7, a causal agent of the esca disease complex in grapevines.</title>
        <authorList>
            <person name="Blanco-Ulate B."/>
            <person name="Rolshausen P."/>
            <person name="Cantu D."/>
        </authorList>
    </citation>
    <scope>NUCLEOTIDE SEQUENCE [LARGE SCALE GENOMIC DNA]</scope>
    <source>
        <strain evidence="6">UCR-PA7</strain>
    </source>
</reference>
<dbReference type="EMBL" id="KB933086">
    <property type="protein sequence ID" value="EOO00454.1"/>
    <property type="molecule type" value="Genomic_DNA"/>
</dbReference>
<dbReference type="PANTHER" id="PTHR44090:SF1">
    <property type="entry name" value="SUPERKILLER COMPLEX PROTEIN 8"/>
    <property type="match status" value="1"/>
</dbReference>
<dbReference type="OrthoDB" id="10251741at2759"/>
<evidence type="ECO:0000313" key="6">
    <source>
        <dbReference type="Proteomes" id="UP000014074"/>
    </source>
</evidence>
<proteinExistence type="predicted"/>
<dbReference type="InterPro" id="IPR001680">
    <property type="entry name" value="WD40_rpt"/>
</dbReference>
<evidence type="ECO:0000313" key="5">
    <source>
        <dbReference type="EMBL" id="EOO00454.1"/>
    </source>
</evidence>
<dbReference type="PROSITE" id="PS50294">
    <property type="entry name" value="WD_REPEATS_REGION"/>
    <property type="match status" value="1"/>
</dbReference>
<dbReference type="RefSeq" id="XP_007914793.1">
    <property type="nucleotide sequence ID" value="XM_007916602.1"/>
</dbReference>
<dbReference type="GO" id="GO:0032991">
    <property type="term" value="C:protein-containing complex"/>
    <property type="evidence" value="ECO:0007669"/>
    <property type="project" value="UniProtKB-ARBA"/>
</dbReference>
<sequence length="324" mass="34424">MSKQYLTTHTVDNAHTTSILSLATTPTSLLSAGGASEIIVHRTNDPSYPISQSIKAHTLGCHHIATARGGTGKVAISAGFGGELKIWGCNDGGDWSLHSEITRADCKKQEVGDIWAVALSADEQYAACTTHDGKIHVWDLVEKKKLQTYETGSATGGHFGMCVDLSRDGRLTASGHMSGAVYVFNNDTGRMAYSLSSLAKPVRAVAFSPGNSRLAAAGDAGIIALYDMTHGEHVGNLSSGSQSSAWITSLDWSDTGEYLLSGSMDGKVKVWSIDSGVCVATHSETDKILWSVRWLPKTSVTKGEMFSTAGENRSITFYREATGA</sequence>
<dbReference type="KEGG" id="tmn:UCRPA7_4055"/>
<dbReference type="Proteomes" id="UP000014074">
    <property type="component" value="Unassembled WGS sequence"/>
</dbReference>
<dbReference type="InterPro" id="IPR055442">
    <property type="entry name" value="Beta-prop_EML-like_2nd"/>
</dbReference>
<evidence type="ECO:0000256" key="1">
    <source>
        <dbReference type="ARBA" id="ARBA00022574"/>
    </source>
</evidence>
<dbReference type="SMART" id="SM00320">
    <property type="entry name" value="WD40"/>
    <property type="match status" value="7"/>
</dbReference>
<dbReference type="AlphaFoldDB" id="R8BM72"/>
<dbReference type="SUPFAM" id="SSF50978">
    <property type="entry name" value="WD40 repeat-like"/>
    <property type="match status" value="1"/>
</dbReference>
<dbReference type="GeneID" id="19324467"/>
<evidence type="ECO:0000256" key="3">
    <source>
        <dbReference type="PROSITE-ProRule" id="PRU00221"/>
    </source>
</evidence>
<keyword evidence="1 3" id="KW-0853">WD repeat</keyword>
<accession>R8BM72</accession>
<dbReference type="Pfam" id="PF23414">
    <property type="entry name" value="Beta-prop_EML_2"/>
    <property type="match status" value="1"/>
</dbReference>
<dbReference type="HOGENOM" id="CLU_000288_57_11_1"/>
<keyword evidence="2" id="KW-0677">Repeat</keyword>
<protein>
    <submittedName>
        <fullName evidence="5">Putative meiotic recombination protein rec14 protein</fullName>
    </submittedName>
</protein>
<evidence type="ECO:0000256" key="2">
    <source>
        <dbReference type="ARBA" id="ARBA00022737"/>
    </source>
</evidence>
<dbReference type="PANTHER" id="PTHR44090">
    <property type="entry name" value="WD REPEAT-CONTAINING PROTEIN 61"/>
    <property type="match status" value="1"/>
</dbReference>